<reference evidence="1" key="2">
    <citation type="submission" date="2012-06" db="EMBL/GenBank/DDBJ databases">
        <authorList>
            <person name="Yu Y."/>
            <person name="Currie J."/>
            <person name="Lomeli R."/>
            <person name="Angelova A."/>
            <person name="Collura K."/>
            <person name="Wissotski M."/>
            <person name="Campos D."/>
            <person name="Kudrna D."/>
            <person name="Golser W."/>
            <person name="Ashely E."/>
            <person name="Descour A."/>
            <person name="Fernandes J."/>
            <person name="Soderlund C."/>
            <person name="Walbot V."/>
        </authorList>
    </citation>
    <scope>NUCLEOTIDE SEQUENCE</scope>
    <source>
        <strain evidence="1">B73</strain>
    </source>
</reference>
<evidence type="ECO:0000313" key="1">
    <source>
        <dbReference type="EMBL" id="ACN36312.1"/>
    </source>
</evidence>
<organism evidence="1">
    <name type="scientific">Zea mays</name>
    <name type="common">Maize</name>
    <dbReference type="NCBI Taxonomy" id="4577"/>
    <lineage>
        <taxon>Eukaryota</taxon>
        <taxon>Viridiplantae</taxon>
        <taxon>Streptophyta</taxon>
        <taxon>Embryophyta</taxon>
        <taxon>Tracheophyta</taxon>
        <taxon>Spermatophyta</taxon>
        <taxon>Magnoliopsida</taxon>
        <taxon>Liliopsida</taxon>
        <taxon>Poales</taxon>
        <taxon>Poaceae</taxon>
        <taxon>PACMAD clade</taxon>
        <taxon>Panicoideae</taxon>
        <taxon>Andropogonodae</taxon>
        <taxon>Andropogoneae</taxon>
        <taxon>Tripsacinae</taxon>
        <taxon>Zea</taxon>
    </lineage>
</organism>
<reference evidence="1" key="1">
    <citation type="journal article" date="2009" name="PLoS Genet.">
        <title>Sequencing, mapping, and analysis of 27,455 maize full-length cDNAs.</title>
        <authorList>
            <person name="Soderlund C."/>
            <person name="Descour A."/>
            <person name="Kudrna D."/>
            <person name="Bomhoff M."/>
            <person name="Boyd L."/>
            <person name="Currie J."/>
            <person name="Angelova A."/>
            <person name="Collura K."/>
            <person name="Wissotski M."/>
            <person name="Ashley E."/>
            <person name="Morrow D."/>
            <person name="Fernandes J."/>
            <person name="Walbot V."/>
            <person name="Yu Y."/>
        </authorList>
    </citation>
    <scope>NUCLEOTIDE SEQUENCE</scope>
    <source>
        <strain evidence="1">B73</strain>
    </source>
</reference>
<dbReference type="AlphaFoldDB" id="C0PM96"/>
<sequence>MLIKEALGDHLLLLECHWTKPPLPRVRIPVHHDPLDLCDRAMVAGCHNSSGHLSNTNGNRLPLRCHQDNLLPGLDIILKPEQARDHKLSAIADSIHGRILHDKPLVACKQHLQRHDDAPQVGLVLVVVERPHGVHHVVHGHHIVLLPEDPRPDTAQLLHMRADAKEQPKVHTQSPDISACLAGDPEHREVALRVVLQELALVDGPHPELALHRGDERRALEHGARQRL</sequence>
<protein>
    <submittedName>
        <fullName evidence="1">Uncharacterized protein</fullName>
    </submittedName>
</protein>
<dbReference type="EMBL" id="BT069415">
    <property type="protein sequence ID" value="ACN36312.1"/>
    <property type="molecule type" value="mRNA"/>
</dbReference>
<proteinExistence type="evidence at transcript level"/>
<name>C0PM96_MAIZE</name>
<accession>C0PM96</accession>